<dbReference type="EMBL" id="LFJN01000010">
    <property type="protein sequence ID" value="KPI41225.1"/>
    <property type="molecule type" value="Genomic_DNA"/>
</dbReference>
<dbReference type="GO" id="GO:0005737">
    <property type="term" value="C:cytoplasm"/>
    <property type="evidence" value="ECO:0007669"/>
    <property type="project" value="TreeGrafter"/>
</dbReference>
<dbReference type="InterPro" id="IPR022036">
    <property type="entry name" value="DUF3605"/>
</dbReference>
<evidence type="ECO:0000313" key="2">
    <source>
        <dbReference type="Proteomes" id="UP000038010"/>
    </source>
</evidence>
<dbReference type="RefSeq" id="XP_018001188.1">
    <property type="nucleotide sequence ID" value="XM_018148253.1"/>
</dbReference>
<gene>
    <name evidence="1" type="ORF">AB675_7853</name>
</gene>
<name>A0A0N1P1T3_9EURO</name>
<keyword evidence="2" id="KW-1185">Reference proteome</keyword>
<reference evidence="1 2" key="1">
    <citation type="submission" date="2015-06" db="EMBL/GenBank/DDBJ databases">
        <title>Draft genome of the ant-associated black yeast Phialophora attae CBS 131958.</title>
        <authorList>
            <person name="Moreno L.F."/>
            <person name="Stielow B.J."/>
            <person name="de Hoog S."/>
            <person name="Vicente V.A."/>
            <person name="Weiss V.A."/>
            <person name="de Vries M."/>
            <person name="Cruz L.M."/>
            <person name="Souza E.M."/>
        </authorList>
    </citation>
    <scope>NUCLEOTIDE SEQUENCE [LARGE SCALE GENOMIC DNA]</scope>
    <source>
        <strain evidence="1 2">CBS 131958</strain>
    </source>
</reference>
<dbReference type="AlphaFoldDB" id="A0A0N1P1T3"/>
<dbReference type="STRING" id="1664694.A0A0N1P1T3"/>
<dbReference type="Proteomes" id="UP000038010">
    <property type="component" value="Unassembled WGS sequence"/>
</dbReference>
<dbReference type="Pfam" id="PF12239">
    <property type="entry name" value="DUF3605"/>
    <property type="match status" value="1"/>
</dbReference>
<dbReference type="OrthoDB" id="10053431at2759"/>
<sequence length="247" mass="29280">MPHSVHGTSGDEYLPISTATTAKHEVPPLANLYWNTNLTAEEYTLDCPPYLQNIALKARLALSTRDTDFHIQTWDEVREIVASNRIDKFQRMPSQLRAYLKYMWSLKKEHRTVMDHVKTHRLQWEDVMPLGKKPFEEATDWKVLYNDWPYGIDPEIVHLVVWTKFALEDDPITDDLTPRMRAFIERFVMETFCSEDGVERESLVWFKNWKSLKSIHALEHFHIMLHKPSPQFLRRITNDDRPTWTTV</sequence>
<proteinExistence type="predicted"/>
<protein>
    <submittedName>
        <fullName evidence="1">N-acetylglucosamine-induced protein 1</fullName>
    </submittedName>
</protein>
<dbReference type="PANTHER" id="PTHR35020">
    <property type="entry name" value="N-ACETYLGLUCOSAMINE-INDUCED PROTEIN 1"/>
    <property type="match status" value="1"/>
</dbReference>
<dbReference type="GO" id="GO:0006044">
    <property type="term" value="P:N-acetylglucosamine metabolic process"/>
    <property type="evidence" value="ECO:0007669"/>
    <property type="project" value="TreeGrafter"/>
</dbReference>
<evidence type="ECO:0000313" key="1">
    <source>
        <dbReference type="EMBL" id="KPI41225.1"/>
    </source>
</evidence>
<dbReference type="PANTHER" id="PTHR35020:SF4">
    <property type="entry name" value="N-ACETYLGLUCOSAMINE-INDUCED PROTEIN 1"/>
    <property type="match status" value="1"/>
</dbReference>
<comment type="caution">
    <text evidence="1">The sequence shown here is derived from an EMBL/GenBank/DDBJ whole genome shotgun (WGS) entry which is preliminary data.</text>
</comment>
<organism evidence="1 2">
    <name type="scientific">Cyphellophora attinorum</name>
    <dbReference type="NCBI Taxonomy" id="1664694"/>
    <lineage>
        <taxon>Eukaryota</taxon>
        <taxon>Fungi</taxon>
        <taxon>Dikarya</taxon>
        <taxon>Ascomycota</taxon>
        <taxon>Pezizomycotina</taxon>
        <taxon>Eurotiomycetes</taxon>
        <taxon>Chaetothyriomycetidae</taxon>
        <taxon>Chaetothyriales</taxon>
        <taxon>Cyphellophoraceae</taxon>
        <taxon>Cyphellophora</taxon>
    </lineage>
</organism>
<accession>A0A0N1P1T3</accession>
<dbReference type="GeneID" id="28740133"/>
<dbReference type="VEuPathDB" id="FungiDB:AB675_7853"/>